<feature type="region of interest" description="Disordered" evidence="1">
    <location>
        <begin position="211"/>
        <end position="230"/>
    </location>
</feature>
<sequence>MLGGMESTVWDALLGRGEVPLVADLLGGEYVEDWNRVRIGAPENSVSVTMTRRGERHVMAQVFAADGIPLTAGQERDLAELGWECRKTGTSPVQPTWCLEWRWYTDAPLRAQYGRAIVASLRDVLAVPAEQVTVRGWGDDGPFRVHGLERFDDRPSARGAVGPCTAWDDLQVRLDWVLGTLPTDAAVVMNGPGDSVVQFMTTLDGTIRTAASGERLDPGNLPTPDAPGSEQSRRMFANGWRPDIAAPHFAEWTLGEPVVYAGAGPLSRKAVTALRTLGAERPDEVTVDIFRNGSRPDPTYAFSELGLTPR</sequence>
<dbReference type="EMBL" id="MWQN01000001">
    <property type="protein sequence ID" value="OPC83867.1"/>
    <property type="molecule type" value="Genomic_DNA"/>
</dbReference>
<evidence type="ECO:0000256" key="1">
    <source>
        <dbReference type="SAM" id="MobiDB-lite"/>
    </source>
</evidence>
<proteinExistence type="predicted"/>
<accession>A0A1T3P442</accession>
<comment type="caution">
    <text evidence="3">The sequence shown here is derived from an EMBL/GenBank/DDBJ whole genome shotgun (WGS) entry which is preliminary data.</text>
</comment>
<reference evidence="3 4" key="1">
    <citation type="submission" date="2017-03" db="EMBL/GenBank/DDBJ databases">
        <title>Draft genome sequence of Streptomyces scabrisporus NF3, endophyte isolated from Amphipterygium adstringens.</title>
        <authorList>
            <person name="Vazquez M."/>
            <person name="Ceapa C.D."/>
            <person name="Rodriguez Luna D."/>
            <person name="Sanchez Esquivel S."/>
        </authorList>
    </citation>
    <scope>NUCLEOTIDE SEQUENCE [LARGE SCALE GENOMIC DNA]</scope>
    <source>
        <strain evidence="3 4">NF3</strain>
    </source>
</reference>
<organism evidence="3 4">
    <name type="scientific">Embleya scabrispora</name>
    <dbReference type="NCBI Taxonomy" id="159449"/>
    <lineage>
        <taxon>Bacteria</taxon>
        <taxon>Bacillati</taxon>
        <taxon>Actinomycetota</taxon>
        <taxon>Actinomycetes</taxon>
        <taxon>Kitasatosporales</taxon>
        <taxon>Streptomycetaceae</taxon>
        <taxon>Embleya</taxon>
    </lineage>
</organism>
<evidence type="ECO:0000259" key="2">
    <source>
        <dbReference type="Pfam" id="PF22552"/>
    </source>
</evidence>
<dbReference type="InterPro" id="IPR054344">
    <property type="entry name" value="TY-Chap_N"/>
</dbReference>
<feature type="domain" description="TY-Chap N-terminal" evidence="2">
    <location>
        <begin position="165"/>
        <end position="283"/>
    </location>
</feature>
<protein>
    <recommendedName>
        <fullName evidence="2">TY-Chap N-terminal domain-containing protein</fullName>
    </recommendedName>
</protein>
<dbReference type="STRING" id="159449.B4N89_25650"/>
<dbReference type="Proteomes" id="UP000190037">
    <property type="component" value="Unassembled WGS sequence"/>
</dbReference>
<evidence type="ECO:0000313" key="3">
    <source>
        <dbReference type="EMBL" id="OPC83867.1"/>
    </source>
</evidence>
<dbReference type="AlphaFoldDB" id="A0A1T3P442"/>
<evidence type="ECO:0000313" key="4">
    <source>
        <dbReference type="Proteomes" id="UP000190037"/>
    </source>
</evidence>
<keyword evidence="4" id="KW-1185">Reference proteome</keyword>
<gene>
    <name evidence="3" type="ORF">B4N89_25650</name>
</gene>
<dbReference type="Pfam" id="PF22552">
    <property type="entry name" value="TY-Chap3"/>
    <property type="match status" value="1"/>
</dbReference>
<name>A0A1T3P442_9ACTN</name>